<comment type="caution">
    <text evidence="1">The sequence shown here is derived from an EMBL/GenBank/DDBJ whole genome shotgun (WGS) entry which is preliminary data.</text>
</comment>
<name>A0ABR0E1V5_ZASCE</name>
<gene>
    <name evidence="1" type="ORF">PRZ48_013547</name>
</gene>
<organism evidence="1 2">
    <name type="scientific">Zasmidium cellare</name>
    <name type="common">Wine cellar mold</name>
    <name type="synonym">Racodium cellare</name>
    <dbReference type="NCBI Taxonomy" id="395010"/>
    <lineage>
        <taxon>Eukaryota</taxon>
        <taxon>Fungi</taxon>
        <taxon>Dikarya</taxon>
        <taxon>Ascomycota</taxon>
        <taxon>Pezizomycotina</taxon>
        <taxon>Dothideomycetes</taxon>
        <taxon>Dothideomycetidae</taxon>
        <taxon>Mycosphaerellales</taxon>
        <taxon>Mycosphaerellaceae</taxon>
        <taxon>Zasmidium</taxon>
    </lineage>
</organism>
<protein>
    <submittedName>
        <fullName evidence="1">Uncharacterized protein</fullName>
    </submittedName>
</protein>
<keyword evidence="2" id="KW-1185">Reference proteome</keyword>
<reference evidence="1 2" key="1">
    <citation type="journal article" date="2023" name="G3 (Bethesda)">
        <title>A chromosome-level genome assembly of Zasmidium syzygii isolated from banana leaves.</title>
        <authorList>
            <person name="van Westerhoven A.C."/>
            <person name="Mehrabi R."/>
            <person name="Talebi R."/>
            <person name="Steentjes M.B.F."/>
            <person name="Corcolon B."/>
            <person name="Chong P.A."/>
            <person name="Kema G.H.J."/>
            <person name="Seidl M.F."/>
        </authorList>
    </citation>
    <scope>NUCLEOTIDE SEQUENCE [LARGE SCALE GENOMIC DNA]</scope>
    <source>
        <strain evidence="1 2">P124</strain>
    </source>
</reference>
<evidence type="ECO:0000313" key="1">
    <source>
        <dbReference type="EMBL" id="KAK4495218.1"/>
    </source>
</evidence>
<sequence length="187" mass="21709">MANTAPEKVETKAQYGPLQSKEIFRDKWLSKFRDLVCYASDHAQAATNAAPLIWDCHIVQIQIAHVTNFSKQARQLSLTPKDFPEEPEYAGLPEDPTHVQRAALIVKVNPFEAMKRVLFPADLQLYELRKCKNGSRVRGTWQTLPLEVRQRMNDLFETISKAEEEGWWPLNDGIRERWLKDMESSRR</sequence>
<proteinExistence type="predicted"/>
<dbReference type="EMBL" id="JAXOVC010000012">
    <property type="protein sequence ID" value="KAK4495218.1"/>
    <property type="molecule type" value="Genomic_DNA"/>
</dbReference>
<dbReference type="Proteomes" id="UP001305779">
    <property type="component" value="Unassembled WGS sequence"/>
</dbReference>
<evidence type="ECO:0000313" key="2">
    <source>
        <dbReference type="Proteomes" id="UP001305779"/>
    </source>
</evidence>
<accession>A0ABR0E1V5</accession>